<dbReference type="PANTHER" id="PTHR43976:SF16">
    <property type="entry name" value="SHORT-CHAIN DEHYDROGENASE_REDUCTASE FAMILY PROTEIN"/>
    <property type="match status" value="1"/>
</dbReference>
<dbReference type="PRINTS" id="PR00081">
    <property type="entry name" value="GDHRDH"/>
</dbReference>
<dbReference type="Gene3D" id="3.40.50.720">
    <property type="entry name" value="NAD(P)-binding Rossmann-like Domain"/>
    <property type="match status" value="1"/>
</dbReference>
<keyword evidence="5" id="KW-1185">Reference proteome</keyword>
<accession>A0A285KTP1</accession>
<reference evidence="4 5" key="1">
    <citation type="submission" date="2017-09" db="EMBL/GenBank/DDBJ databases">
        <authorList>
            <person name="Ehlers B."/>
            <person name="Leendertz F.H."/>
        </authorList>
    </citation>
    <scope>NUCLEOTIDE SEQUENCE [LARGE SCALE GENOMIC DNA]</scope>
    <source>
        <strain evidence="4 5">CGMCC 4.6857</strain>
    </source>
</reference>
<dbReference type="PANTHER" id="PTHR43976">
    <property type="entry name" value="SHORT CHAIN DEHYDROGENASE"/>
    <property type="match status" value="1"/>
</dbReference>
<evidence type="ECO:0000256" key="2">
    <source>
        <dbReference type="ARBA" id="ARBA00023002"/>
    </source>
</evidence>
<evidence type="ECO:0000313" key="4">
    <source>
        <dbReference type="EMBL" id="SNY76014.1"/>
    </source>
</evidence>
<dbReference type="OrthoDB" id="3178062at2"/>
<dbReference type="GO" id="GO:0016491">
    <property type="term" value="F:oxidoreductase activity"/>
    <property type="evidence" value="ECO:0007669"/>
    <property type="project" value="UniProtKB-KW"/>
</dbReference>
<evidence type="ECO:0000313" key="5">
    <source>
        <dbReference type="Proteomes" id="UP000219612"/>
    </source>
</evidence>
<dbReference type="Pfam" id="PF00106">
    <property type="entry name" value="adh_short"/>
    <property type="match status" value="1"/>
</dbReference>
<dbReference type="PRINTS" id="PR00080">
    <property type="entry name" value="SDRFAMILY"/>
</dbReference>
<dbReference type="EMBL" id="OBDY01000062">
    <property type="protein sequence ID" value="SNY76014.1"/>
    <property type="molecule type" value="Genomic_DNA"/>
</dbReference>
<keyword evidence="2" id="KW-0560">Oxidoreductase</keyword>
<proteinExistence type="inferred from homology"/>
<dbReference type="AlphaFoldDB" id="A0A285KTP1"/>
<comment type="similarity">
    <text evidence="1 3">Belongs to the short-chain dehydrogenases/reductases (SDR) family.</text>
</comment>
<protein>
    <submittedName>
        <fullName evidence="4">NADP-dependent 3-hydroxy acid dehydrogenase YdfG</fullName>
    </submittedName>
</protein>
<gene>
    <name evidence="4" type="ORF">SAMN05421748_1629</name>
</gene>
<name>A0A285KTP1_9ACTN</name>
<evidence type="ECO:0000256" key="3">
    <source>
        <dbReference type="RuleBase" id="RU000363"/>
    </source>
</evidence>
<sequence>MNWFVTGSSRGLGRAIVEEALAAGHRVAATARSVDSFGELAAAYGDKLLPLVLDVTDAAQAQTAVDAAIAAFGHLDVVVNNAGYANLVPIEDITLDDFRAQMDAVFYGTVYVTKAALPHFVERRAGHFIQVTSVGGRGTAPGVGAYQSGKWAVEGFSGVLAKETGPLGVKVTLAEPGAMRTDWSGSSMEIPPVSANYAGTVGAMGEFLRQRGGQEPIDPVKVARVLLDVAAMEQPPLHLPLGRDAVDIVRGEMAILNAEDARWAELGRSVDFD</sequence>
<dbReference type="Proteomes" id="UP000219612">
    <property type="component" value="Unassembled WGS sequence"/>
</dbReference>
<evidence type="ECO:0000256" key="1">
    <source>
        <dbReference type="ARBA" id="ARBA00006484"/>
    </source>
</evidence>
<dbReference type="CDD" id="cd05374">
    <property type="entry name" value="17beta-HSD-like_SDR_c"/>
    <property type="match status" value="1"/>
</dbReference>
<organism evidence="4 5">
    <name type="scientific">Paractinoplanes atraurantiacus</name>
    <dbReference type="NCBI Taxonomy" id="1036182"/>
    <lineage>
        <taxon>Bacteria</taxon>
        <taxon>Bacillati</taxon>
        <taxon>Actinomycetota</taxon>
        <taxon>Actinomycetes</taxon>
        <taxon>Micromonosporales</taxon>
        <taxon>Micromonosporaceae</taxon>
        <taxon>Paractinoplanes</taxon>
    </lineage>
</organism>
<dbReference type="InterPro" id="IPR036291">
    <property type="entry name" value="NAD(P)-bd_dom_sf"/>
</dbReference>
<dbReference type="SUPFAM" id="SSF51735">
    <property type="entry name" value="NAD(P)-binding Rossmann-fold domains"/>
    <property type="match status" value="1"/>
</dbReference>
<dbReference type="RefSeq" id="WP_097329379.1">
    <property type="nucleotide sequence ID" value="NZ_OBDY01000062.1"/>
</dbReference>
<dbReference type="InterPro" id="IPR051911">
    <property type="entry name" value="SDR_oxidoreductase"/>
</dbReference>
<dbReference type="InterPro" id="IPR002347">
    <property type="entry name" value="SDR_fam"/>
</dbReference>